<evidence type="ECO:0000313" key="1">
    <source>
        <dbReference type="EMBL" id="KAF5752141.1"/>
    </source>
</evidence>
<dbReference type="InParanoid" id="A0A7J7E0T9"/>
<gene>
    <name evidence="1" type="ORF">HS088_TW01G00048</name>
</gene>
<sequence length="219" mass="23871">MTVSFELSSDDANNLTASNGGKVLYSEKQNQTTFCGSMNDGSRVPSYNLLAEVSLLGNLAQPVAGSEINQLNVPDGINNQTMWGQVNSNVQRRNSGAVEACDSMDILVNDGLQSQDSFGRLMNDIISDSPGSIEDPVLESSFPSGHDSFSPPMVDQHHYSETKKIFTITDISPAWAFSTENTKVFGVNHRDWVSHATHRVVQMDEAAEISFVLPPEMAK</sequence>
<reference evidence="1 2" key="1">
    <citation type="journal article" date="2020" name="Nat. Commun.">
        <title>Genome of Tripterygium wilfordii and identification of cytochrome P450 involved in triptolide biosynthesis.</title>
        <authorList>
            <person name="Tu L."/>
            <person name="Su P."/>
            <person name="Zhang Z."/>
            <person name="Gao L."/>
            <person name="Wang J."/>
            <person name="Hu T."/>
            <person name="Zhou J."/>
            <person name="Zhang Y."/>
            <person name="Zhao Y."/>
            <person name="Liu Y."/>
            <person name="Song Y."/>
            <person name="Tong Y."/>
            <person name="Lu Y."/>
            <person name="Yang J."/>
            <person name="Xu C."/>
            <person name="Jia M."/>
            <person name="Peters R.J."/>
            <person name="Huang L."/>
            <person name="Gao W."/>
        </authorList>
    </citation>
    <scope>NUCLEOTIDE SEQUENCE [LARGE SCALE GENOMIC DNA]</scope>
    <source>
        <strain evidence="2">cv. XIE 37</strain>
        <tissue evidence="1">Leaf</tissue>
    </source>
</reference>
<dbReference type="Proteomes" id="UP000593562">
    <property type="component" value="Unassembled WGS sequence"/>
</dbReference>
<accession>A0A7J7E0T9</accession>
<organism evidence="1 2">
    <name type="scientific">Tripterygium wilfordii</name>
    <name type="common">Thunder God vine</name>
    <dbReference type="NCBI Taxonomy" id="458696"/>
    <lineage>
        <taxon>Eukaryota</taxon>
        <taxon>Viridiplantae</taxon>
        <taxon>Streptophyta</taxon>
        <taxon>Embryophyta</taxon>
        <taxon>Tracheophyta</taxon>
        <taxon>Spermatophyta</taxon>
        <taxon>Magnoliopsida</taxon>
        <taxon>eudicotyledons</taxon>
        <taxon>Gunneridae</taxon>
        <taxon>Pentapetalae</taxon>
        <taxon>rosids</taxon>
        <taxon>fabids</taxon>
        <taxon>Celastrales</taxon>
        <taxon>Celastraceae</taxon>
        <taxon>Tripterygium</taxon>
    </lineage>
</organism>
<protein>
    <submittedName>
        <fullName evidence="1">Uncharacterized protein</fullName>
    </submittedName>
</protein>
<name>A0A7J7E0T9_TRIWF</name>
<evidence type="ECO:0000313" key="2">
    <source>
        <dbReference type="Proteomes" id="UP000593562"/>
    </source>
</evidence>
<dbReference type="AlphaFoldDB" id="A0A7J7E0T9"/>
<comment type="caution">
    <text evidence="1">The sequence shown here is derived from an EMBL/GenBank/DDBJ whole genome shotgun (WGS) entry which is preliminary data.</text>
</comment>
<dbReference type="EMBL" id="JAAARO010000001">
    <property type="protein sequence ID" value="KAF5752141.1"/>
    <property type="molecule type" value="Genomic_DNA"/>
</dbReference>
<keyword evidence="2" id="KW-1185">Reference proteome</keyword>
<proteinExistence type="predicted"/>